<reference evidence="2 3" key="1">
    <citation type="submission" date="2020-07" db="EMBL/GenBank/DDBJ databases">
        <title>Telomere length de novo assembly of all 7 chromosomes of the fungus, Metarhizium brunneum, using a novel assembly pipeline.</title>
        <authorList>
            <person name="Saud z."/>
            <person name="Kortsinoglou A."/>
            <person name="Kouvelis V.N."/>
            <person name="Butt T.M."/>
        </authorList>
    </citation>
    <scope>NUCLEOTIDE SEQUENCE [LARGE SCALE GENOMIC DNA]</scope>
    <source>
        <strain evidence="2 3">4556</strain>
    </source>
</reference>
<organism evidence="2 3">
    <name type="scientific">Metarhizium brunneum</name>
    <dbReference type="NCBI Taxonomy" id="500148"/>
    <lineage>
        <taxon>Eukaryota</taxon>
        <taxon>Fungi</taxon>
        <taxon>Dikarya</taxon>
        <taxon>Ascomycota</taxon>
        <taxon>Pezizomycotina</taxon>
        <taxon>Sordariomycetes</taxon>
        <taxon>Hypocreomycetidae</taxon>
        <taxon>Hypocreales</taxon>
        <taxon>Clavicipitaceae</taxon>
        <taxon>Metarhizium</taxon>
    </lineage>
</organism>
<keyword evidence="3" id="KW-1185">Reference proteome</keyword>
<proteinExistence type="predicted"/>
<dbReference type="GeneID" id="90968077"/>
<dbReference type="RefSeq" id="XP_065987492.1">
    <property type="nucleotide sequence ID" value="XM_066131252.1"/>
</dbReference>
<feature type="signal peptide" evidence="1">
    <location>
        <begin position="1"/>
        <end position="15"/>
    </location>
</feature>
<sequence length="178" mass="19327">MQLALVSAFAGLALAGPLGARQETLKPFKQPGKKTNMALCGSGTFWGDAYKWNTEGCQEPHYWCLQSREPGSPVNQTKPTRDEVAGAPVTQKRILEIIGHQNIACKEEEKKKIYCTASRKEEQVAVKDGLSPLCQEKGGCEECRLGTVNGFDTGFTCAVGLSSKNQKQDLAEGLVFSD</sequence>
<evidence type="ECO:0000256" key="1">
    <source>
        <dbReference type="SAM" id="SignalP"/>
    </source>
</evidence>
<dbReference type="KEGG" id="mbrn:90968077"/>
<name>A0A7D5V1A0_9HYPO</name>
<evidence type="ECO:0000313" key="3">
    <source>
        <dbReference type="Proteomes" id="UP000510686"/>
    </source>
</evidence>
<feature type="chain" id="PRO_5028896568" evidence="1">
    <location>
        <begin position="16"/>
        <end position="178"/>
    </location>
</feature>
<dbReference type="EMBL" id="CP058936">
    <property type="protein sequence ID" value="QLI72536.1"/>
    <property type="molecule type" value="Genomic_DNA"/>
</dbReference>
<evidence type="ECO:0000313" key="2">
    <source>
        <dbReference type="EMBL" id="QLI72536.1"/>
    </source>
</evidence>
<protein>
    <submittedName>
        <fullName evidence="2">Uncharacterized protein</fullName>
    </submittedName>
</protein>
<dbReference type="AlphaFoldDB" id="A0A7D5V1A0"/>
<dbReference type="Proteomes" id="UP000510686">
    <property type="component" value="Chromosome 5"/>
</dbReference>
<gene>
    <name evidence="2" type="ORF">G6M90_00g084680</name>
</gene>
<accession>A0A7D5V1A0</accession>
<keyword evidence="1" id="KW-0732">Signal</keyword>